<dbReference type="RefSeq" id="WP_256400823.1">
    <property type="nucleotide sequence ID" value="NZ_JANHJR010000003.1"/>
</dbReference>
<keyword evidence="8" id="KW-1185">Reference proteome</keyword>
<dbReference type="PROSITE" id="PS51296">
    <property type="entry name" value="RIESKE"/>
    <property type="match status" value="1"/>
</dbReference>
<name>A0ABD6DQL8_9EURY</name>
<dbReference type="Pfam" id="PF00355">
    <property type="entry name" value="Rieske"/>
    <property type="match status" value="1"/>
</dbReference>
<evidence type="ECO:0000256" key="1">
    <source>
        <dbReference type="ARBA" id="ARBA00022714"/>
    </source>
</evidence>
<dbReference type="GO" id="GO:0046872">
    <property type="term" value="F:metal ion binding"/>
    <property type="evidence" value="ECO:0007669"/>
    <property type="project" value="UniProtKB-KW"/>
</dbReference>
<evidence type="ECO:0000256" key="5">
    <source>
        <dbReference type="ARBA" id="ARBA00034078"/>
    </source>
</evidence>
<keyword evidence="3" id="KW-0408">Iron</keyword>
<evidence type="ECO:0000256" key="4">
    <source>
        <dbReference type="ARBA" id="ARBA00023014"/>
    </source>
</evidence>
<feature type="domain" description="Rieske" evidence="6">
    <location>
        <begin position="9"/>
        <end position="103"/>
    </location>
</feature>
<dbReference type="InterPro" id="IPR036922">
    <property type="entry name" value="Rieske_2Fe-2S_sf"/>
</dbReference>
<dbReference type="SUPFAM" id="SSF50022">
    <property type="entry name" value="ISP domain"/>
    <property type="match status" value="1"/>
</dbReference>
<comment type="caution">
    <text evidence="7">The sequence shown here is derived from an EMBL/GenBank/DDBJ whole genome shotgun (WGS) entry which is preliminary data.</text>
</comment>
<organism evidence="7 8">
    <name type="scientific">Haloarchaeobius litoreus</name>
    <dbReference type="NCBI Taxonomy" id="755306"/>
    <lineage>
        <taxon>Archaea</taxon>
        <taxon>Methanobacteriati</taxon>
        <taxon>Methanobacteriota</taxon>
        <taxon>Stenosarchaea group</taxon>
        <taxon>Halobacteria</taxon>
        <taxon>Halobacteriales</taxon>
        <taxon>Halorubellaceae</taxon>
        <taxon>Haloarchaeobius</taxon>
    </lineage>
</organism>
<protein>
    <submittedName>
        <fullName evidence="7">Rieske 2Fe-2S domain-containing protein</fullName>
    </submittedName>
</protein>
<dbReference type="AlphaFoldDB" id="A0ABD6DQL8"/>
<keyword evidence="1" id="KW-0001">2Fe-2S</keyword>
<sequence>MATTDKEFVRVSTLAELRDEGRTLVTEGGHAIALFHHEGEVRAVDNRCPHMGFPLVEGTVDEGVLTCHWHHARFELGCGDTFDPWADDVATYPVEVRDGEVFVRPQPRRDAPPAEHWRSRLQTGLEENLRLVVAKAVIGLDDAGVDRTDVLDRGVRFGTQYREGGWSSGLTILAAMANVALELDPDDRKRAMYTGLRHVASDCAGEPPRFAQPPFEREDVDPDRLASWFRENVEVRDEDGAERVLRTAVAACDRDAVERMLYAAATDHRYLDTGHTFDFVNKAIETLDHVGWDHADDTLASLIPSLTDAERSEELSSWRQPVDLAGLVEDVTAELDDLAARGADDSWTEPDEFRDLLLSDDPHAIVDGIRDAIAEGATPQQLASAVAAAAATRVAQFGTSNEFSDWNTVHHTFTYANAVHQATRRVDDPVLYRGVLDGAVNVYLDRFLNTPPAPVPGPGKTQRAPDAILDDLDEMFDTEGRVNEAGRLVAGFLDSGGDPADLKRRLGHALLREDAGFHTLQALEAGFRQFDCATDDHDRRVAMVAVARYLAAHFPTRREAEQTFTIASRLLRGEAVHEEGEADD</sequence>
<evidence type="ECO:0000256" key="2">
    <source>
        <dbReference type="ARBA" id="ARBA00022723"/>
    </source>
</evidence>
<gene>
    <name evidence="7" type="ORF">ACFSBL_15605</name>
</gene>
<accession>A0ABD6DQL8</accession>
<evidence type="ECO:0000313" key="7">
    <source>
        <dbReference type="EMBL" id="MFD1647116.1"/>
    </source>
</evidence>
<keyword evidence="2" id="KW-0479">Metal-binding</keyword>
<dbReference type="EMBL" id="JBHUDO010000003">
    <property type="protein sequence ID" value="MFD1647116.1"/>
    <property type="molecule type" value="Genomic_DNA"/>
</dbReference>
<dbReference type="InterPro" id="IPR017941">
    <property type="entry name" value="Rieske_2Fe-2S"/>
</dbReference>
<comment type="cofactor">
    <cofactor evidence="5">
        <name>[2Fe-2S] cluster</name>
        <dbReference type="ChEBI" id="CHEBI:190135"/>
    </cofactor>
</comment>
<evidence type="ECO:0000313" key="8">
    <source>
        <dbReference type="Proteomes" id="UP001597034"/>
    </source>
</evidence>
<dbReference type="GO" id="GO:0051537">
    <property type="term" value="F:2 iron, 2 sulfur cluster binding"/>
    <property type="evidence" value="ECO:0007669"/>
    <property type="project" value="UniProtKB-KW"/>
</dbReference>
<evidence type="ECO:0000256" key="3">
    <source>
        <dbReference type="ARBA" id="ARBA00023004"/>
    </source>
</evidence>
<dbReference type="Proteomes" id="UP001597034">
    <property type="component" value="Unassembled WGS sequence"/>
</dbReference>
<dbReference type="PANTHER" id="PTHR21496">
    <property type="entry name" value="FERREDOXIN-RELATED"/>
    <property type="match status" value="1"/>
</dbReference>
<dbReference type="Gene3D" id="2.102.10.10">
    <property type="entry name" value="Rieske [2Fe-2S] iron-sulphur domain"/>
    <property type="match status" value="1"/>
</dbReference>
<proteinExistence type="predicted"/>
<evidence type="ECO:0000259" key="6">
    <source>
        <dbReference type="PROSITE" id="PS51296"/>
    </source>
</evidence>
<dbReference type="PANTHER" id="PTHR21496:SF0">
    <property type="entry name" value="RIESKE DOMAIN-CONTAINING PROTEIN"/>
    <property type="match status" value="1"/>
</dbReference>
<keyword evidence="4" id="KW-0411">Iron-sulfur</keyword>
<reference evidence="7 8" key="1">
    <citation type="journal article" date="2019" name="Int. J. Syst. Evol. Microbiol.">
        <title>The Global Catalogue of Microorganisms (GCM) 10K type strain sequencing project: providing services to taxonomists for standard genome sequencing and annotation.</title>
        <authorList>
            <consortium name="The Broad Institute Genomics Platform"/>
            <consortium name="The Broad Institute Genome Sequencing Center for Infectious Disease"/>
            <person name="Wu L."/>
            <person name="Ma J."/>
        </authorList>
    </citation>
    <scope>NUCLEOTIDE SEQUENCE [LARGE SCALE GENOMIC DNA]</scope>
    <source>
        <strain evidence="7 8">CGMCC 1.10390</strain>
    </source>
</reference>